<protein>
    <submittedName>
        <fullName evidence="2">DUF4114 domain-containing protein</fullName>
    </submittedName>
</protein>
<organism evidence="2 3">
    <name type="scientific">Phormidium tenue FACHB-1050</name>
    <dbReference type="NCBI Taxonomy" id="2692857"/>
    <lineage>
        <taxon>Bacteria</taxon>
        <taxon>Bacillati</taxon>
        <taxon>Cyanobacteriota</taxon>
        <taxon>Cyanophyceae</taxon>
        <taxon>Oscillatoriophycideae</taxon>
        <taxon>Oscillatoriales</taxon>
        <taxon>Oscillatoriaceae</taxon>
        <taxon>Phormidium</taxon>
    </lineage>
</organism>
<evidence type="ECO:0000313" key="2">
    <source>
        <dbReference type="EMBL" id="MBD2317911.1"/>
    </source>
</evidence>
<evidence type="ECO:0000259" key="1">
    <source>
        <dbReference type="Pfam" id="PF13448"/>
    </source>
</evidence>
<dbReference type="Gene3D" id="2.150.10.10">
    <property type="entry name" value="Serralysin-like metalloprotease, C-terminal"/>
    <property type="match status" value="1"/>
</dbReference>
<dbReference type="EMBL" id="JACJQY010000021">
    <property type="protein sequence ID" value="MBD2317911.1"/>
    <property type="molecule type" value="Genomic_DNA"/>
</dbReference>
<dbReference type="Pfam" id="PF13448">
    <property type="entry name" value="DUF4114"/>
    <property type="match status" value="4"/>
</dbReference>
<sequence>MSLQATSQGTFTVGATGKLSFDFLFDGGQFQGELAIFSLKGMESLEVGSVAFNQEAARRALTNSTQGRILVADSSEGAKFSAELDWEANYNSGAYKGIRNFSMQAGDQVAFMLISNGTVSQTFNTLASGLDLGLRQPLFSISAANPDLSNQFSQVTDVAGKGNLFAMEDVRLKGGSDYDYNDVIFQLTGAEGNGIPALEDVGASTKDWVDTAIGKQIIDYASRSTFESGVFRVDASGQVGVDYLYDGGWYQGEMAIFSLKGMEGLKVDSNEFVQEATRRALSNSTQGHVVIKDRNEGAKYTAKFAWEDGFNGGAYQGVKTYAMNAGEDFAVMLIQNSTVQDLANDVTRMWSGNRLPIFSIPQANIGAPSSVRQIVDVTGRGDTFGMEDVRTDWGTTSDRDYNDMVFRFTGAKGVAPLMDTNVNRDRDWRNSSVGQELVQYATRPDYSGGIFDTGESGMVRVDFLYDGGWFQSELAIFSLDGMENFKAGSTEFIQEASRRALSESNLGYVVTKDRTDAAKFSDKVAWEADFNGGAYKGAQTFNMSPRGHFAFMLVQNNTVAAIANDISIINKTGNLPIFSIPEANPFGSAIGQMVNVDGKNTYAFEDNRLDLPNISDRDYNDIVIQVKGATSDVPLMNSLVNSDRDWRSSTAGQQLLNYANRSEYDKGVISSGQSGSLEVEFLYDGGAYRGDVGIFNLDGMEAYAAGSAAFIAEAARRAASNSTQGYVLLSDTADAAKFTSGLDWESNFNAGTFRGTRSLNLNPNSAYGVIQVPNGRISEVVANPAIDGTKRPLFSMLDNNPSRSFQMGKIDVGNGSYVIALEDQRLDGASDRDYNDIIFRVKGDIAITADTLDRVMASSKDWRSTDMGKSLIGYASNPTAATTTQSIFGFSWSDTLQGTNASEFISGGAGNDILIGGRGNDILVGGSGNDTFQFNNVNEAGDTILDFATGDTINLRGVFSSINYRGTNAIADGILQFQQLGANTVVQVVADGLGNTNNFMDLVTVNNTGIASVRNSLIF</sequence>
<proteinExistence type="predicted"/>
<feature type="domain" description="DUF4114" evidence="1">
    <location>
        <begin position="103"/>
        <end position="189"/>
    </location>
</feature>
<dbReference type="InterPro" id="IPR011049">
    <property type="entry name" value="Serralysin-like_metalloprot_C"/>
</dbReference>
<feature type="domain" description="DUF4114" evidence="1">
    <location>
        <begin position="323"/>
        <end position="410"/>
    </location>
</feature>
<dbReference type="Proteomes" id="UP000618445">
    <property type="component" value="Unassembled WGS sequence"/>
</dbReference>
<dbReference type="SUPFAM" id="SSF51120">
    <property type="entry name" value="beta-Roll"/>
    <property type="match status" value="1"/>
</dbReference>
<dbReference type="InterPro" id="IPR018511">
    <property type="entry name" value="Hemolysin-typ_Ca-bd_CS"/>
</dbReference>
<feature type="domain" description="DUF4114" evidence="1">
    <location>
        <begin position="547"/>
        <end position="628"/>
    </location>
</feature>
<dbReference type="Pfam" id="PF00353">
    <property type="entry name" value="HemolysinCabind"/>
    <property type="match status" value="1"/>
</dbReference>
<dbReference type="RefSeq" id="WP_190578716.1">
    <property type="nucleotide sequence ID" value="NZ_CAWPQU010000014.1"/>
</dbReference>
<reference evidence="2 3" key="1">
    <citation type="journal article" date="2020" name="ISME J.">
        <title>Comparative genomics reveals insights into cyanobacterial evolution and habitat adaptation.</title>
        <authorList>
            <person name="Chen M.Y."/>
            <person name="Teng W.K."/>
            <person name="Zhao L."/>
            <person name="Hu C.X."/>
            <person name="Zhou Y.K."/>
            <person name="Han B.P."/>
            <person name="Song L.R."/>
            <person name="Shu W.S."/>
        </authorList>
    </citation>
    <scope>NUCLEOTIDE SEQUENCE [LARGE SCALE GENOMIC DNA]</scope>
    <source>
        <strain evidence="2 3">FACHB-1050</strain>
    </source>
</reference>
<gene>
    <name evidence="2" type="ORF">H6G05_13770</name>
</gene>
<dbReference type="InterPro" id="IPR025193">
    <property type="entry name" value="DUF4114"/>
</dbReference>
<dbReference type="InterPro" id="IPR001343">
    <property type="entry name" value="Hemolysn_Ca-bd"/>
</dbReference>
<comment type="caution">
    <text evidence="2">The sequence shown here is derived from an EMBL/GenBank/DDBJ whole genome shotgun (WGS) entry which is preliminary data.</text>
</comment>
<accession>A0ABR8CDX6</accession>
<name>A0ABR8CDX6_9CYAN</name>
<dbReference type="PROSITE" id="PS00330">
    <property type="entry name" value="HEMOLYSIN_CALCIUM"/>
    <property type="match status" value="1"/>
</dbReference>
<evidence type="ECO:0000313" key="3">
    <source>
        <dbReference type="Proteomes" id="UP000618445"/>
    </source>
</evidence>
<feature type="domain" description="DUF4114" evidence="1">
    <location>
        <begin position="762"/>
        <end position="843"/>
    </location>
</feature>
<dbReference type="PRINTS" id="PR00313">
    <property type="entry name" value="CABNDNGRPT"/>
</dbReference>
<keyword evidence="3" id="KW-1185">Reference proteome</keyword>